<evidence type="ECO:0008006" key="3">
    <source>
        <dbReference type="Google" id="ProtNLM"/>
    </source>
</evidence>
<comment type="caution">
    <text evidence="1">The sequence shown here is derived from an EMBL/GenBank/DDBJ whole genome shotgun (WGS) entry which is preliminary data.</text>
</comment>
<organism evidence="1 2">
    <name type="scientific">Lacticaseibacillus suilingensis</name>
    <dbReference type="NCBI Taxonomy" id="2799577"/>
    <lineage>
        <taxon>Bacteria</taxon>
        <taxon>Bacillati</taxon>
        <taxon>Bacillota</taxon>
        <taxon>Bacilli</taxon>
        <taxon>Lactobacillales</taxon>
        <taxon>Lactobacillaceae</taxon>
        <taxon>Lacticaseibacillus</taxon>
    </lineage>
</organism>
<evidence type="ECO:0000313" key="1">
    <source>
        <dbReference type="EMBL" id="MFD1400165.1"/>
    </source>
</evidence>
<dbReference type="EMBL" id="JBHTOA010000048">
    <property type="protein sequence ID" value="MFD1400165.1"/>
    <property type="molecule type" value="Genomic_DNA"/>
</dbReference>
<sequence>MRYDFLFNKDDTLTLAVIHQLNNAPTNTVTRNDLISQYELTTYQLNKLFTAINAAFKAVGGEPPCYIEESTKDLWQAHHLNTFVVQQATLYLLEQSASFKAFTYYFLYSKQTTTTAFAKDHYLTAAVFFRQTSTLKHRFGDNPGRASSEHSEFALRQYLFQLFYELYTGVKAPFPELDGKIAPLLAACTATIGHDLLPTQQVKLTTFLKVSWLRRQNGDALPAVPTPFQATGYSTLEAAVADSDAEDLTASELDYLYQFLVTQRFLALPATELPSLFPRADELTRQFIADVAQSNQVNLTGDTIEALTTRLMPVHIRLTTAFLEPTTFIDASQITFFADLYPAFDAIIQQFLGQLDERPDLKLSANRRINLYFSEMFALISAVPQTALRRTVNICVDFSEGTLYSEYVTMTLRAFSHANICVTHKLTAETDIYIADFRAPSLKLPQVIWQNPPTPHDWTELADLILTFTRTNAGLKGGGADV</sequence>
<proteinExistence type="predicted"/>
<reference evidence="2" key="1">
    <citation type="journal article" date="2019" name="Int. J. Syst. Evol. Microbiol.">
        <title>The Global Catalogue of Microorganisms (GCM) 10K type strain sequencing project: providing services to taxonomists for standard genome sequencing and annotation.</title>
        <authorList>
            <consortium name="The Broad Institute Genomics Platform"/>
            <consortium name="The Broad Institute Genome Sequencing Center for Infectious Disease"/>
            <person name="Wu L."/>
            <person name="Ma J."/>
        </authorList>
    </citation>
    <scope>NUCLEOTIDE SEQUENCE [LARGE SCALE GENOMIC DNA]</scope>
    <source>
        <strain evidence="2">CCM 9110</strain>
    </source>
</reference>
<dbReference type="Proteomes" id="UP001597199">
    <property type="component" value="Unassembled WGS sequence"/>
</dbReference>
<evidence type="ECO:0000313" key="2">
    <source>
        <dbReference type="Proteomes" id="UP001597199"/>
    </source>
</evidence>
<accession>A0ABW4BK44</accession>
<protein>
    <recommendedName>
        <fullName evidence="3">Mga helix-turn-helix domain-containing protein</fullName>
    </recommendedName>
</protein>
<name>A0ABW4BK44_9LACO</name>
<keyword evidence="2" id="KW-1185">Reference proteome</keyword>
<dbReference type="RefSeq" id="WP_204118335.1">
    <property type="nucleotide sequence ID" value="NZ_BOLV01000004.1"/>
</dbReference>
<gene>
    <name evidence="1" type="ORF">ACFQ41_12675</name>
</gene>